<dbReference type="Pfam" id="PF04073">
    <property type="entry name" value="tRNA_edit"/>
    <property type="match status" value="1"/>
</dbReference>
<protein>
    <submittedName>
        <fullName evidence="3">Cys-tRNA(Pro) deacylase</fullName>
    </submittedName>
</protein>
<dbReference type="CDD" id="cd04332">
    <property type="entry name" value="YbaK_like"/>
    <property type="match status" value="1"/>
</dbReference>
<dbReference type="Proteomes" id="UP000199413">
    <property type="component" value="Unassembled WGS sequence"/>
</dbReference>
<dbReference type="SUPFAM" id="SSF55826">
    <property type="entry name" value="YbaK/ProRS associated domain"/>
    <property type="match status" value="1"/>
</dbReference>
<evidence type="ECO:0000313" key="4">
    <source>
        <dbReference type="Proteomes" id="UP000199413"/>
    </source>
</evidence>
<sequence length="187" mass="19308">MITLRLAHDIRGMSTVAISRPAAALRVTVAVMSSPALAALDAAGLPYRVIRHGPVRSLPEAAAARGVAVPDVVKTIVVRRGEDDHLFVLTPGDRVIAWPKLRALLGVSRLSMPDAAAAKAATGYERGTITPFGSTTAWPVIADERLRGREITLGAGERGVAVAVDADAAVAALGATVADVTEPEPAP</sequence>
<name>A0A1C6RSP7_9ACTN</name>
<dbReference type="STRING" id="568872.GA0070624_1910"/>
<dbReference type="PANTHER" id="PTHR30411">
    <property type="entry name" value="CYTOPLASMIC PROTEIN"/>
    <property type="match status" value="1"/>
</dbReference>
<organism evidence="3 4">
    <name type="scientific">Micromonospora rhizosphaerae</name>
    <dbReference type="NCBI Taxonomy" id="568872"/>
    <lineage>
        <taxon>Bacteria</taxon>
        <taxon>Bacillati</taxon>
        <taxon>Actinomycetota</taxon>
        <taxon>Actinomycetes</taxon>
        <taxon>Micromonosporales</taxon>
        <taxon>Micromonosporaceae</taxon>
        <taxon>Micromonospora</taxon>
    </lineage>
</organism>
<reference evidence="4" key="1">
    <citation type="submission" date="2016-06" db="EMBL/GenBank/DDBJ databases">
        <authorList>
            <person name="Varghese N."/>
            <person name="Submissions Spin"/>
        </authorList>
    </citation>
    <scope>NUCLEOTIDE SEQUENCE [LARGE SCALE GENOMIC DNA]</scope>
    <source>
        <strain evidence="4">DSM 45431</strain>
    </source>
</reference>
<feature type="domain" description="YbaK/aminoacyl-tRNA synthetase-associated" evidence="2">
    <location>
        <begin position="52"/>
        <end position="166"/>
    </location>
</feature>
<dbReference type="Gene3D" id="3.90.960.10">
    <property type="entry name" value="YbaK/aminoacyl-tRNA synthetase-associated domain"/>
    <property type="match status" value="1"/>
</dbReference>
<keyword evidence="1" id="KW-0732">Signal</keyword>
<keyword evidence="4" id="KW-1185">Reference proteome</keyword>
<evidence type="ECO:0000259" key="2">
    <source>
        <dbReference type="Pfam" id="PF04073"/>
    </source>
</evidence>
<dbReference type="InterPro" id="IPR007214">
    <property type="entry name" value="YbaK/aa-tRNA-synth-assoc-dom"/>
</dbReference>
<evidence type="ECO:0000313" key="3">
    <source>
        <dbReference type="EMBL" id="SCL20072.1"/>
    </source>
</evidence>
<proteinExistence type="predicted"/>
<accession>A0A1C6RSP7</accession>
<dbReference type="PANTHER" id="PTHR30411:SF1">
    <property type="entry name" value="CYTOPLASMIC PROTEIN"/>
    <property type="match status" value="1"/>
</dbReference>
<dbReference type="InterPro" id="IPR036754">
    <property type="entry name" value="YbaK/aa-tRNA-synt-asso_dom_sf"/>
</dbReference>
<dbReference type="GO" id="GO:0002161">
    <property type="term" value="F:aminoacyl-tRNA deacylase activity"/>
    <property type="evidence" value="ECO:0007669"/>
    <property type="project" value="InterPro"/>
</dbReference>
<feature type="signal peptide" evidence="1">
    <location>
        <begin position="1"/>
        <end position="38"/>
    </location>
</feature>
<evidence type="ECO:0000256" key="1">
    <source>
        <dbReference type="SAM" id="SignalP"/>
    </source>
</evidence>
<dbReference type="EMBL" id="FMHV01000002">
    <property type="protein sequence ID" value="SCL20072.1"/>
    <property type="molecule type" value="Genomic_DNA"/>
</dbReference>
<gene>
    <name evidence="3" type="ORF">GA0070624_1910</name>
</gene>
<feature type="chain" id="PRO_5008745089" evidence="1">
    <location>
        <begin position="39"/>
        <end position="187"/>
    </location>
</feature>
<dbReference type="AlphaFoldDB" id="A0A1C6RSP7"/>